<comment type="similarity">
    <text evidence="2 8">Belongs to the GMC oxidoreductase family.</text>
</comment>
<dbReference type="InterPro" id="IPR027424">
    <property type="entry name" value="Glucose_Oxidase_domain_2"/>
</dbReference>
<dbReference type="PROSITE" id="PS00623">
    <property type="entry name" value="GMC_OXRED_1"/>
    <property type="match status" value="1"/>
</dbReference>
<evidence type="ECO:0000256" key="5">
    <source>
        <dbReference type="ARBA" id="ARBA00023002"/>
    </source>
</evidence>
<dbReference type="AlphaFoldDB" id="A0A9P7ZJ77"/>
<dbReference type="PIRSF" id="PIRSF000137">
    <property type="entry name" value="Alcohol_oxidase"/>
    <property type="match status" value="1"/>
</dbReference>
<dbReference type="GeneID" id="70296044"/>
<gene>
    <name evidence="11" type="ORF">F5Z01DRAFT_675422</name>
</gene>
<evidence type="ECO:0000313" key="12">
    <source>
        <dbReference type="Proteomes" id="UP000887229"/>
    </source>
</evidence>
<evidence type="ECO:0000256" key="8">
    <source>
        <dbReference type="RuleBase" id="RU003968"/>
    </source>
</evidence>
<dbReference type="OrthoDB" id="269227at2759"/>
<evidence type="ECO:0000256" key="3">
    <source>
        <dbReference type="ARBA" id="ARBA00022630"/>
    </source>
</evidence>
<sequence length="562" mass="60750">MATVAVYDYIVVGAGTCGSLLANRLSSNPELSVALIDPGVDTRGNEAVEDPAQWIEVGQTSLNWDYQSEPQPQLGNRRLSMPAGKGIGGTSLINGMTYVRGDKAQFDAWESIGNPGWNWDSMLQYYIELEHLFAPNQWQLDAGASYDEHYHGFDGELSVGFNPDLHNGTFYNLARETWASLGHDHNDDVNRGVTDGFSIWPQTLDPVKNTRADAATAFLWPIADRNNLFFVNGTASRVAWGNESCLPVAQGVDFIAADGSLQTALARKEVILAAGALRTPLILEKSGVGHAARLQNLDIDVVVDLPGVGENMIEQPNNVIVYNNAAGPIPGYTPYGTFITAKELFGADEEKIALQTKESIPAYAEQIVKGSNGALEIAAVQKLLEIQYNIMFEQNTTIAEVFTAASGTSLASAFWALMPLSRGSVHLKTKEAINDPQIDPHYLDNPLDVHTQVEIGRLCSKFWAGTGIDFTTIAGAQANATNEEWTTFIKDTVAANSHSLGSTAMMSRDLGGVVDDQLRVYGTRGLRVVDAGVLPLQFSGHLTATLYAVAQRAAEMILKGSL</sequence>
<feature type="active site" description="Proton donor" evidence="6">
    <location>
        <position position="498"/>
    </location>
</feature>
<dbReference type="EMBL" id="MU251259">
    <property type="protein sequence ID" value="KAG9253015.1"/>
    <property type="molecule type" value="Genomic_DNA"/>
</dbReference>
<dbReference type="InterPro" id="IPR036188">
    <property type="entry name" value="FAD/NAD-bd_sf"/>
</dbReference>
<dbReference type="Gene3D" id="4.10.450.10">
    <property type="entry name" value="Glucose Oxidase, domain 2"/>
    <property type="match status" value="1"/>
</dbReference>
<dbReference type="SUPFAM" id="SSF54373">
    <property type="entry name" value="FAD-linked reductases, C-terminal domain"/>
    <property type="match status" value="1"/>
</dbReference>
<dbReference type="PANTHER" id="PTHR11552:SF201">
    <property type="entry name" value="GLUCOSE-METHANOL-CHOLINE OXIDOREDUCTASE N-TERMINAL DOMAIN-CONTAINING PROTEIN"/>
    <property type="match status" value="1"/>
</dbReference>
<dbReference type="Gene3D" id="3.30.560.10">
    <property type="entry name" value="Glucose Oxidase, domain 3"/>
    <property type="match status" value="1"/>
</dbReference>
<evidence type="ECO:0000256" key="2">
    <source>
        <dbReference type="ARBA" id="ARBA00010790"/>
    </source>
</evidence>
<dbReference type="SUPFAM" id="SSF51905">
    <property type="entry name" value="FAD/NAD(P)-binding domain"/>
    <property type="match status" value="1"/>
</dbReference>
<evidence type="ECO:0000259" key="10">
    <source>
        <dbReference type="PROSITE" id="PS00624"/>
    </source>
</evidence>
<name>A0A9P7ZJ77_9HYPO</name>
<dbReference type="InterPro" id="IPR012132">
    <property type="entry name" value="GMC_OxRdtase"/>
</dbReference>
<dbReference type="Proteomes" id="UP000887229">
    <property type="component" value="Unassembled WGS sequence"/>
</dbReference>
<feature type="active site" description="Proton acceptor" evidence="6">
    <location>
        <position position="541"/>
    </location>
</feature>
<feature type="binding site" evidence="7">
    <location>
        <position position="90"/>
    </location>
    <ligand>
        <name>FAD</name>
        <dbReference type="ChEBI" id="CHEBI:57692"/>
    </ligand>
</feature>
<keyword evidence="5" id="KW-0560">Oxidoreductase</keyword>
<protein>
    <submittedName>
        <fullName evidence="11">GMC oxidoreductase-domain-containing protein</fullName>
    </submittedName>
</protein>
<evidence type="ECO:0000313" key="11">
    <source>
        <dbReference type="EMBL" id="KAG9253015.1"/>
    </source>
</evidence>
<dbReference type="GO" id="GO:0016614">
    <property type="term" value="F:oxidoreductase activity, acting on CH-OH group of donors"/>
    <property type="evidence" value="ECO:0007669"/>
    <property type="project" value="InterPro"/>
</dbReference>
<evidence type="ECO:0000259" key="9">
    <source>
        <dbReference type="PROSITE" id="PS00623"/>
    </source>
</evidence>
<evidence type="ECO:0000256" key="7">
    <source>
        <dbReference type="PIRSR" id="PIRSR000137-2"/>
    </source>
</evidence>
<dbReference type="PROSITE" id="PS00624">
    <property type="entry name" value="GMC_OXRED_2"/>
    <property type="match status" value="1"/>
</dbReference>
<evidence type="ECO:0000256" key="4">
    <source>
        <dbReference type="ARBA" id="ARBA00022827"/>
    </source>
</evidence>
<dbReference type="GO" id="GO:0050660">
    <property type="term" value="F:flavin adenine dinucleotide binding"/>
    <property type="evidence" value="ECO:0007669"/>
    <property type="project" value="InterPro"/>
</dbReference>
<organism evidence="11 12">
    <name type="scientific">Emericellopsis atlantica</name>
    <dbReference type="NCBI Taxonomy" id="2614577"/>
    <lineage>
        <taxon>Eukaryota</taxon>
        <taxon>Fungi</taxon>
        <taxon>Dikarya</taxon>
        <taxon>Ascomycota</taxon>
        <taxon>Pezizomycotina</taxon>
        <taxon>Sordariomycetes</taxon>
        <taxon>Hypocreomycetidae</taxon>
        <taxon>Hypocreales</taxon>
        <taxon>Bionectriaceae</taxon>
        <taxon>Emericellopsis</taxon>
    </lineage>
</organism>
<feature type="domain" description="Glucose-methanol-choline oxidoreductase N-terminal" evidence="9">
    <location>
        <begin position="84"/>
        <end position="107"/>
    </location>
</feature>
<keyword evidence="12" id="KW-1185">Reference proteome</keyword>
<keyword evidence="4 7" id="KW-0274">FAD</keyword>
<evidence type="ECO:0000256" key="1">
    <source>
        <dbReference type="ARBA" id="ARBA00001974"/>
    </source>
</evidence>
<reference evidence="11" key="1">
    <citation type="journal article" date="2021" name="IMA Fungus">
        <title>Genomic characterization of three marine fungi, including Emericellopsis atlantica sp. nov. with signatures of a generalist lifestyle and marine biomass degradation.</title>
        <authorList>
            <person name="Hagestad O.C."/>
            <person name="Hou L."/>
            <person name="Andersen J.H."/>
            <person name="Hansen E.H."/>
            <person name="Altermark B."/>
            <person name="Li C."/>
            <person name="Kuhnert E."/>
            <person name="Cox R.J."/>
            <person name="Crous P.W."/>
            <person name="Spatafora J.W."/>
            <person name="Lail K."/>
            <person name="Amirebrahimi M."/>
            <person name="Lipzen A."/>
            <person name="Pangilinan J."/>
            <person name="Andreopoulos W."/>
            <person name="Hayes R.D."/>
            <person name="Ng V."/>
            <person name="Grigoriev I.V."/>
            <person name="Jackson S.A."/>
            <person name="Sutton T.D.S."/>
            <person name="Dobson A.D.W."/>
            <person name="Rama T."/>
        </authorList>
    </citation>
    <scope>NUCLEOTIDE SEQUENCE</scope>
    <source>
        <strain evidence="11">TS7</strain>
    </source>
</reference>
<dbReference type="PANTHER" id="PTHR11552">
    <property type="entry name" value="GLUCOSE-METHANOL-CHOLINE GMC OXIDOREDUCTASE"/>
    <property type="match status" value="1"/>
</dbReference>
<accession>A0A9P7ZJ77</accession>
<comment type="caution">
    <text evidence="11">The sequence shown here is derived from an EMBL/GenBank/DDBJ whole genome shotgun (WGS) entry which is preliminary data.</text>
</comment>
<proteinExistence type="inferred from homology"/>
<keyword evidence="3 8" id="KW-0285">Flavoprotein</keyword>
<evidence type="ECO:0000256" key="6">
    <source>
        <dbReference type="PIRSR" id="PIRSR000137-1"/>
    </source>
</evidence>
<feature type="domain" description="Glucose-methanol-choline oxidoreductase N-terminal" evidence="10">
    <location>
        <begin position="275"/>
        <end position="289"/>
    </location>
</feature>
<dbReference type="InterPro" id="IPR007867">
    <property type="entry name" value="GMC_OxRtase_C"/>
</dbReference>
<dbReference type="InterPro" id="IPR000172">
    <property type="entry name" value="GMC_OxRdtase_N"/>
</dbReference>
<dbReference type="Pfam" id="PF00732">
    <property type="entry name" value="GMC_oxred_N"/>
    <property type="match status" value="1"/>
</dbReference>
<dbReference type="Gene3D" id="3.50.50.60">
    <property type="entry name" value="FAD/NAD(P)-binding domain"/>
    <property type="match status" value="1"/>
</dbReference>
<dbReference type="Pfam" id="PF05199">
    <property type="entry name" value="GMC_oxred_C"/>
    <property type="match status" value="1"/>
</dbReference>
<dbReference type="RefSeq" id="XP_046116939.1">
    <property type="nucleotide sequence ID" value="XM_046265141.1"/>
</dbReference>
<comment type="cofactor">
    <cofactor evidence="1 7">
        <name>FAD</name>
        <dbReference type="ChEBI" id="CHEBI:57692"/>
    </cofactor>
</comment>